<dbReference type="InterPro" id="IPR004358">
    <property type="entry name" value="Sig_transdc_His_kin-like_C"/>
</dbReference>
<proteinExistence type="predicted"/>
<comment type="catalytic activity">
    <reaction evidence="1">
        <text>ATP + protein L-histidine = ADP + protein N-phospho-L-histidine.</text>
        <dbReference type="EC" id="2.7.13.3"/>
    </reaction>
</comment>
<evidence type="ECO:0000256" key="8">
    <source>
        <dbReference type="ARBA" id="ARBA00022989"/>
    </source>
</evidence>
<dbReference type="InterPro" id="IPR050428">
    <property type="entry name" value="TCS_sensor_his_kinase"/>
</dbReference>
<evidence type="ECO:0000256" key="6">
    <source>
        <dbReference type="ARBA" id="ARBA00022692"/>
    </source>
</evidence>
<dbReference type="RefSeq" id="WP_090306056.1">
    <property type="nucleotide sequence ID" value="NZ_FNZE01000001.1"/>
</dbReference>
<feature type="domain" description="Histidine kinase" evidence="12">
    <location>
        <begin position="218"/>
        <end position="425"/>
    </location>
</feature>
<keyword evidence="4" id="KW-0597">Phosphoprotein</keyword>
<evidence type="ECO:0000256" key="2">
    <source>
        <dbReference type="ARBA" id="ARBA00004370"/>
    </source>
</evidence>
<evidence type="ECO:0000313" key="14">
    <source>
        <dbReference type="EMBL" id="SEI65675.1"/>
    </source>
</evidence>
<dbReference type="CDD" id="cd00082">
    <property type="entry name" value="HisKA"/>
    <property type="match status" value="1"/>
</dbReference>
<dbReference type="InterPro" id="IPR003661">
    <property type="entry name" value="HisK_dim/P_dom"/>
</dbReference>
<gene>
    <name evidence="14" type="ORF">SAMN05216201_101387</name>
</gene>
<evidence type="ECO:0000256" key="9">
    <source>
        <dbReference type="ARBA" id="ARBA00023012"/>
    </source>
</evidence>
<dbReference type="Gene3D" id="1.10.287.130">
    <property type="match status" value="1"/>
</dbReference>
<evidence type="ECO:0000256" key="3">
    <source>
        <dbReference type="ARBA" id="ARBA00012438"/>
    </source>
</evidence>
<keyword evidence="6 11" id="KW-0812">Transmembrane</keyword>
<dbReference type="PROSITE" id="PS50109">
    <property type="entry name" value="HIS_KIN"/>
    <property type="match status" value="1"/>
</dbReference>
<dbReference type="InterPro" id="IPR036890">
    <property type="entry name" value="HATPase_C_sf"/>
</dbReference>
<sequence length="425" mass="47529">MAFKPSLTQRIVIAFALMSLLVAGAFALGMVGMVHVVEERLLTAQLGRDLDRLLKMETMDEWRAQPRADQLFHFSGGEEEFALPEDVAGVGEGFHELFRGELSYHAIVRLVDGRRYVLLQDQSDFERRENLMYVVVLVAFLLSVLVAILLGWLLARQVLAPVIRLAHQVRHRDQLLALAPPLAPDYAPDEVGQLAVAFDATLSQLRQTLEREQLFTSDVSHELRTPLMVLASSCELLLESPTLDGAARRQVQRIARATDEMGELVQTFLQLARAQSGQAERTPQATLRQVADEQLAHWREPIEAKGLRLDYLPGNDASTRYNAPLLRAVLGNLLRNAWHYTERGHIRLNLTAAGFSVEDSGAGIPEALRQSVFEPFVRGSAERGDGLGLGLSLVQRICAQEGWWIRLLPAEPHGCRFEVTLRRDL</sequence>
<feature type="transmembrane region" description="Helical" evidence="11">
    <location>
        <begin position="131"/>
        <end position="155"/>
    </location>
</feature>
<dbReference type="PANTHER" id="PTHR45436:SF16">
    <property type="entry name" value="HISTIDINE KINASE"/>
    <property type="match status" value="1"/>
</dbReference>
<dbReference type="GO" id="GO:0000155">
    <property type="term" value="F:phosphorelay sensor kinase activity"/>
    <property type="evidence" value="ECO:0007669"/>
    <property type="project" value="InterPro"/>
</dbReference>
<dbReference type="InterPro" id="IPR003594">
    <property type="entry name" value="HATPase_dom"/>
</dbReference>
<keyword evidence="5" id="KW-0808">Transferase</keyword>
<feature type="transmembrane region" description="Helical" evidence="11">
    <location>
        <begin position="12"/>
        <end position="37"/>
    </location>
</feature>
<dbReference type="Pfam" id="PF02518">
    <property type="entry name" value="HATPase_c"/>
    <property type="match status" value="1"/>
</dbReference>
<name>A0A1H6SP89_9PSED</name>
<dbReference type="GO" id="GO:0005886">
    <property type="term" value="C:plasma membrane"/>
    <property type="evidence" value="ECO:0007669"/>
    <property type="project" value="TreeGrafter"/>
</dbReference>
<evidence type="ECO:0000256" key="1">
    <source>
        <dbReference type="ARBA" id="ARBA00000085"/>
    </source>
</evidence>
<evidence type="ECO:0000256" key="7">
    <source>
        <dbReference type="ARBA" id="ARBA00022777"/>
    </source>
</evidence>
<dbReference type="EC" id="2.7.13.3" evidence="3"/>
<evidence type="ECO:0000313" key="15">
    <source>
        <dbReference type="Proteomes" id="UP000242930"/>
    </source>
</evidence>
<keyword evidence="7 14" id="KW-0418">Kinase</keyword>
<feature type="domain" description="HAMP" evidence="13">
    <location>
        <begin position="156"/>
        <end position="210"/>
    </location>
</feature>
<dbReference type="AlphaFoldDB" id="A0A1H6SP89"/>
<reference evidence="15" key="1">
    <citation type="submission" date="2016-10" db="EMBL/GenBank/DDBJ databases">
        <authorList>
            <person name="Varghese N."/>
            <person name="Submissions S."/>
        </authorList>
    </citation>
    <scope>NUCLEOTIDE SEQUENCE [LARGE SCALE GENOMIC DNA]</scope>
    <source>
        <strain evidence="15">LMG 25967</strain>
    </source>
</reference>
<comment type="subcellular location">
    <subcellularLocation>
        <location evidence="2">Membrane</location>
    </subcellularLocation>
</comment>
<evidence type="ECO:0000259" key="12">
    <source>
        <dbReference type="PROSITE" id="PS50109"/>
    </source>
</evidence>
<dbReference type="OrthoDB" id="9121563at2"/>
<dbReference type="SUPFAM" id="SSF47384">
    <property type="entry name" value="Homodimeric domain of signal transducing histidine kinase"/>
    <property type="match status" value="1"/>
</dbReference>
<organism evidence="14 15">
    <name type="scientific">Pseudomonas linyingensis</name>
    <dbReference type="NCBI Taxonomy" id="915471"/>
    <lineage>
        <taxon>Bacteria</taxon>
        <taxon>Pseudomonadati</taxon>
        <taxon>Pseudomonadota</taxon>
        <taxon>Gammaproteobacteria</taxon>
        <taxon>Pseudomonadales</taxon>
        <taxon>Pseudomonadaceae</taxon>
        <taxon>Pseudomonas</taxon>
    </lineage>
</organism>
<keyword evidence="15" id="KW-1185">Reference proteome</keyword>
<evidence type="ECO:0000256" key="11">
    <source>
        <dbReference type="SAM" id="Phobius"/>
    </source>
</evidence>
<dbReference type="PRINTS" id="PR00344">
    <property type="entry name" value="BCTRLSENSOR"/>
</dbReference>
<dbReference type="InterPro" id="IPR003660">
    <property type="entry name" value="HAMP_dom"/>
</dbReference>
<dbReference type="InterPro" id="IPR005467">
    <property type="entry name" value="His_kinase_dom"/>
</dbReference>
<dbReference type="Gene3D" id="6.10.340.10">
    <property type="match status" value="1"/>
</dbReference>
<dbReference type="PANTHER" id="PTHR45436">
    <property type="entry name" value="SENSOR HISTIDINE KINASE YKOH"/>
    <property type="match status" value="1"/>
</dbReference>
<dbReference type="STRING" id="915471.SAMN05216201_101387"/>
<dbReference type="Pfam" id="PF00672">
    <property type="entry name" value="HAMP"/>
    <property type="match status" value="1"/>
</dbReference>
<dbReference type="Gene3D" id="3.30.565.10">
    <property type="entry name" value="Histidine kinase-like ATPase, C-terminal domain"/>
    <property type="match status" value="1"/>
</dbReference>
<protein>
    <recommendedName>
        <fullName evidence="3">histidine kinase</fullName>
        <ecNumber evidence="3">2.7.13.3</ecNumber>
    </recommendedName>
</protein>
<dbReference type="SMART" id="SM00387">
    <property type="entry name" value="HATPase_c"/>
    <property type="match status" value="1"/>
</dbReference>
<dbReference type="SMART" id="SM00388">
    <property type="entry name" value="HisKA"/>
    <property type="match status" value="1"/>
</dbReference>
<evidence type="ECO:0000256" key="4">
    <source>
        <dbReference type="ARBA" id="ARBA00022553"/>
    </source>
</evidence>
<dbReference type="EMBL" id="FNZE01000001">
    <property type="protein sequence ID" value="SEI65675.1"/>
    <property type="molecule type" value="Genomic_DNA"/>
</dbReference>
<keyword evidence="9" id="KW-0902">Two-component regulatory system</keyword>
<evidence type="ECO:0000256" key="5">
    <source>
        <dbReference type="ARBA" id="ARBA00022679"/>
    </source>
</evidence>
<evidence type="ECO:0000256" key="10">
    <source>
        <dbReference type="ARBA" id="ARBA00023136"/>
    </source>
</evidence>
<accession>A0A1H6SP89</accession>
<dbReference type="Proteomes" id="UP000242930">
    <property type="component" value="Unassembled WGS sequence"/>
</dbReference>
<dbReference type="SUPFAM" id="SSF55874">
    <property type="entry name" value="ATPase domain of HSP90 chaperone/DNA topoisomerase II/histidine kinase"/>
    <property type="match status" value="1"/>
</dbReference>
<dbReference type="Pfam" id="PF00512">
    <property type="entry name" value="HisKA"/>
    <property type="match status" value="1"/>
</dbReference>
<dbReference type="InterPro" id="IPR036097">
    <property type="entry name" value="HisK_dim/P_sf"/>
</dbReference>
<keyword evidence="10 11" id="KW-0472">Membrane</keyword>
<keyword evidence="8 11" id="KW-1133">Transmembrane helix</keyword>
<dbReference type="PROSITE" id="PS50885">
    <property type="entry name" value="HAMP"/>
    <property type="match status" value="1"/>
</dbReference>
<evidence type="ECO:0000259" key="13">
    <source>
        <dbReference type="PROSITE" id="PS50885"/>
    </source>
</evidence>
<dbReference type="SMART" id="SM00304">
    <property type="entry name" value="HAMP"/>
    <property type="match status" value="1"/>
</dbReference>